<proteinExistence type="predicted"/>
<feature type="non-terminal residue" evidence="1">
    <location>
        <position position="1"/>
    </location>
</feature>
<comment type="caution">
    <text evidence="1">The sequence shown here is derived from an EMBL/GenBank/DDBJ whole genome shotgun (WGS) entry which is preliminary data.</text>
</comment>
<protein>
    <submittedName>
        <fullName evidence="1">Uncharacterized protein</fullName>
    </submittedName>
</protein>
<dbReference type="EMBL" id="LAZR01017427">
    <property type="protein sequence ID" value="KKM00466.1"/>
    <property type="molecule type" value="Genomic_DNA"/>
</dbReference>
<accession>A0A0F9J3G6</accession>
<evidence type="ECO:0000313" key="1">
    <source>
        <dbReference type="EMBL" id="KKM00466.1"/>
    </source>
</evidence>
<sequence>LAGFPDTHFDNDWMLRVVEADGAAPEGETRLINAYTGATGAFTVSAAFSAALAAGDTVAVINKALLYTGHNNPAGVTTNHLTTANVGADRDGTLLERSEFGFNAGQKGVSATIDLAASADEVAFTIAGGPILIHCILMKITATCSSNAALVNFQSTPTVGTANQPITKVAAAPDLQDAAVGDWFAQLGGSVDLLLKYATASLVLPDLQFGTSGGIIVDAGTIEVIQSTANLTTGTGVVSMVYTPMADGVTVV</sequence>
<gene>
    <name evidence="1" type="ORF">LCGC14_1804100</name>
</gene>
<dbReference type="AlphaFoldDB" id="A0A0F9J3G6"/>
<reference evidence="1" key="1">
    <citation type="journal article" date="2015" name="Nature">
        <title>Complex archaea that bridge the gap between prokaryotes and eukaryotes.</title>
        <authorList>
            <person name="Spang A."/>
            <person name="Saw J.H."/>
            <person name="Jorgensen S.L."/>
            <person name="Zaremba-Niedzwiedzka K."/>
            <person name="Martijn J."/>
            <person name="Lind A.E."/>
            <person name="van Eijk R."/>
            <person name="Schleper C."/>
            <person name="Guy L."/>
            <person name="Ettema T.J."/>
        </authorList>
    </citation>
    <scope>NUCLEOTIDE SEQUENCE</scope>
</reference>
<organism evidence="1">
    <name type="scientific">marine sediment metagenome</name>
    <dbReference type="NCBI Taxonomy" id="412755"/>
    <lineage>
        <taxon>unclassified sequences</taxon>
        <taxon>metagenomes</taxon>
        <taxon>ecological metagenomes</taxon>
    </lineage>
</organism>
<name>A0A0F9J3G6_9ZZZZ</name>